<comment type="caution">
    <text evidence="1">The sequence shown here is derived from an EMBL/GenBank/DDBJ whole genome shotgun (WGS) entry which is preliminary data.</text>
</comment>
<keyword evidence="2" id="KW-1185">Reference proteome</keyword>
<reference evidence="1 2" key="1">
    <citation type="submission" date="2016-10" db="EMBL/GenBank/DDBJ databases">
        <title>Paenibacillus species isolates.</title>
        <authorList>
            <person name="Beno S.M."/>
        </authorList>
    </citation>
    <scope>NUCLEOTIDE SEQUENCE [LARGE SCALE GENOMIC DNA]</scope>
    <source>
        <strain evidence="1 2">FSL R5-0923</strain>
    </source>
</reference>
<evidence type="ECO:0000313" key="1">
    <source>
        <dbReference type="EMBL" id="OMD49362.1"/>
    </source>
</evidence>
<proteinExistence type="predicted"/>
<gene>
    <name evidence="1" type="ORF">BSK51_20055</name>
</gene>
<dbReference type="EMBL" id="MPTD01000013">
    <property type="protein sequence ID" value="OMD49362.1"/>
    <property type="molecule type" value="Genomic_DNA"/>
</dbReference>
<accession>A0ABX3HJ41</accession>
<name>A0ABX3HJ41_9BACL</name>
<protein>
    <submittedName>
        <fullName evidence="1">Uncharacterized protein</fullName>
    </submittedName>
</protein>
<organism evidence="1 2">
    <name type="scientific">Paenibacillus odorifer</name>
    <dbReference type="NCBI Taxonomy" id="189426"/>
    <lineage>
        <taxon>Bacteria</taxon>
        <taxon>Bacillati</taxon>
        <taxon>Bacillota</taxon>
        <taxon>Bacilli</taxon>
        <taxon>Bacillales</taxon>
        <taxon>Paenibacillaceae</taxon>
        <taxon>Paenibacillus</taxon>
    </lineage>
</organism>
<sequence length="180" mass="19945">MYLDQYWFKKTMKLQKAMFTTKLNNYHILKFRKMIVDYANSDLSKDFVQMRINKIVDPLYTNQDTKEFAIFNGKASGTIEEGTTDDLKAFTSNDFSAGFLCECRAADEGCPRSSEIHRGLFSATGDCRVPGGQLRPPQGALLVRRSPNGETGGCGVAGDEVYLRSRAAHSTEAFSDGGSL</sequence>
<dbReference type="Proteomes" id="UP000187313">
    <property type="component" value="Unassembled WGS sequence"/>
</dbReference>
<evidence type="ECO:0000313" key="2">
    <source>
        <dbReference type="Proteomes" id="UP000187313"/>
    </source>
</evidence>